<dbReference type="OrthoDB" id="3461193at2"/>
<evidence type="ECO:0000256" key="1">
    <source>
        <dbReference type="ARBA" id="ARBA00004651"/>
    </source>
</evidence>
<feature type="transmembrane region" description="Helical" evidence="5">
    <location>
        <begin position="377"/>
        <end position="397"/>
    </location>
</feature>
<dbReference type="Pfam" id="PF07690">
    <property type="entry name" value="MFS_1"/>
    <property type="match status" value="2"/>
</dbReference>
<dbReference type="PROSITE" id="PS50850">
    <property type="entry name" value="MFS"/>
    <property type="match status" value="1"/>
</dbReference>
<evidence type="ECO:0000256" key="2">
    <source>
        <dbReference type="ARBA" id="ARBA00022692"/>
    </source>
</evidence>
<comment type="caution">
    <text evidence="7">The sequence shown here is derived from an EMBL/GenBank/DDBJ whole genome shotgun (WGS) entry which is preliminary data.</text>
</comment>
<dbReference type="GO" id="GO:0022857">
    <property type="term" value="F:transmembrane transporter activity"/>
    <property type="evidence" value="ECO:0007669"/>
    <property type="project" value="InterPro"/>
</dbReference>
<dbReference type="InterPro" id="IPR011701">
    <property type="entry name" value="MFS"/>
</dbReference>
<proteinExistence type="predicted"/>
<name>A0A371Q568_STRIH</name>
<dbReference type="PRINTS" id="PR01035">
    <property type="entry name" value="TCRTETA"/>
</dbReference>
<comment type="subcellular location">
    <subcellularLocation>
        <location evidence="1">Cell membrane</location>
        <topology evidence="1">Multi-pass membrane protein</topology>
    </subcellularLocation>
</comment>
<evidence type="ECO:0000259" key="6">
    <source>
        <dbReference type="PROSITE" id="PS50850"/>
    </source>
</evidence>
<feature type="transmembrane region" description="Helical" evidence="5">
    <location>
        <begin position="347"/>
        <end position="371"/>
    </location>
</feature>
<feature type="transmembrane region" description="Helical" evidence="5">
    <location>
        <begin position="228"/>
        <end position="250"/>
    </location>
</feature>
<dbReference type="InterPro" id="IPR036259">
    <property type="entry name" value="MFS_trans_sf"/>
</dbReference>
<evidence type="ECO:0000313" key="8">
    <source>
        <dbReference type="Proteomes" id="UP000262477"/>
    </source>
</evidence>
<sequence>MELTEGNVSKEALPAGTKVAPSSGAEAQQPWVRTFLGVITALFCTFASFGLVIPVIPRLVTEQLHGSPFEVGATFTVSGVVALLVRPYAGQVAQRRGSRPVMMLGALLIIVVGALYALPLGLPGLLVARLVMGVGEAFLFTAGSVWTVSLTPPERRGQIVGFYGLAMWSGLTVGPVLGEVVFRTGSYTAVWILASALPAVAVVVLTLLPNSARLGTAVSGRLLPPSSVLPGLSLGCGAFGYAAVASFGALSLTSRGIANGSLLLSLFSVAYVVVRLVAGRMPDRIGALPVIVVSASVEAIGMVLIAFAPSLWPAAVGALIAGGGFTLLYPALALITIDTSPEAERGAALGAITSFFDIAVGIAGLLGGLLAEVSYTATFLLSAVAVLGSLFTGTVAARRRNKALGLPAR</sequence>
<evidence type="ECO:0000256" key="5">
    <source>
        <dbReference type="SAM" id="Phobius"/>
    </source>
</evidence>
<feature type="transmembrane region" description="Helical" evidence="5">
    <location>
        <begin position="101"/>
        <end position="120"/>
    </location>
</feature>
<feature type="transmembrane region" description="Helical" evidence="5">
    <location>
        <begin position="285"/>
        <end position="308"/>
    </location>
</feature>
<keyword evidence="8" id="KW-1185">Reference proteome</keyword>
<gene>
    <name evidence="7" type="ORF">DY245_13610</name>
</gene>
<accession>A0A371Q568</accession>
<dbReference type="SUPFAM" id="SSF103473">
    <property type="entry name" value="MFS general substrate transporter"/>
    <property type="match status" value="1"/>
</dbReference>
<feature type="transmembrane region" description="Helical" evidence="5">
    <location>
        <begin position="69"/>
        <end position="89"/>
    </location>
</feature>
<dbReference type="InterPro" id="IPR052714">
    <property type="entry name" value="MFS_Exporter"/>
</dbReference>
<dbReference type="AlphaFoldDB" id="A0A371Q568"/>
<dbReference type="EMBL" id="QUAC01000107">
    <property type="protein sequence ID" value="REK89822.1"/>
    <property type="molecule type" value="Genomic_DNA"/>
</dbReference>
<dbReference type="PANTHER" id="PTHR23531:SF1">
    <property type="entry name" value="QUINOLENE RESISTANCE PROTEIN NORA"/>
    <property type="match status" value="1"/>
</dbReference>
<feature type="transmembrane region" description="Helical" evidence="5">
    <location>
        <begin position="35"/>
        <end position="57"/>
    </location>
</feature>
<dbReference type="PANTHER" id="PTHR23531">
    <property type="entry name" value="QUINOLENE RESISTANCE PROTEIN NORA"/>
    <property type="match status" value="1"/>
</dbReference>
<feature type="transmembrane region" description="Helical" evidence="5">
    <location>
        <begin position="188"/>
        <end position="208"/>
    </location>
</feature>
<feature type="domain" description="Major facilitator superfamily (MFS) profile" evidence="6">
    <location>
        <begin position="34"/>
        <end position="400"/>
    </location>
</feature>
<keyword evidence="4 5" id="KW-0472">Membrane</keyword>
<keyword evidence="3 5" id="KW-1133">Transmembrane helix</keyword>
<evidence type="ECO:0000313" key="7">
    <source>
        <dbReference type="EMBL" id="REK89822.1"/>
    </source>
</evidence>
<feature type="transmembrane region" description="Helical" evidence="5">
    <location>
        <begin position="314"/>
        <end position="335"/>
    </location>
</feature>
<feature type="transmembrane region" description="Helical" evidence="5">
    <location>
        <begin position="160"/>
        <end position="182"/>
    </location>
</feature>
<protein>
    <submittedName>
        <fullName evidence="7">MFS transporter</fullName>
    </submittedName>
</protein>
<feature type="transmembrane region" description="Helical" evidence="5">
    <location>
        <begin position="256"/>
        <end position="278"/>
    </location>
</feature>
<keyword evidence="2 5" id="KW-0812">Transmembrane</keyword>
<evidence type="ECO:0000256" key="4">
    <source>
        <dbReference type="ARBA" id="ARBA00023136"/>
    </source>
</evidence>
<organism evidence="7 8">
    <name type="scientific">Streptomyces inhibens</name>
    <dbReference type="NCBI Taxonomy" id="2293571"/>
    <lineage>
        <taxon>Bacteria</taxon>
        <taxon>Bacillati</taxon>
        <taxon>Actinomycetota</taxon>
        <taxon>Actinomycetes</taxon>
        <taxon>Kitasatosporales</taxon>
        <taxon>Streptomycetaceae</taxon>
        <taxon>Streptomyces</taxon>
    </lineage>
</organism>
<reference evidence="7 8" key="1">
    <citation type="submission" date="2018-08" db="EMBL/GenBank/DDBJ databases">
        <title>Streptomyces NEAU-D10 sp. nov., a novel Actinomycete isolated from soil.</title>
        <authorList>
            <person name="Jin L."/>
        </authorList>
    </citation>
    <scope>NUCLEOTIDE SEQUENCE [LARGE SCALE GENOMIC DNA]</scope>
    <source>
        <strain evidence="7 8">NEAU-D10</strain>
    </source>
</reference>
<dbReference type="InterPro" id="IPR020846">
    <property type="entry name" value="MFS_dom"/>
</dbReference>
<feature type="transmembrane region" description="Helical" evidence="5">
    <location>
        <begin position="126"/>
        <end position="148"/>
    </location>
</feature>
<dbReference type="Gene3D" id="1.20.1250.20">
    <property type="entry name" value="MFS general substrate transporter like domains"/>
    <property type="match status" value="2"/>
</dbReference>
<evidence type="ECO:0000256" key="3">
    <source>
        <dbReference type="ARBA" id="ARBA00022989"/>
    </source>
</evidence>
<dbReference type="InterPro" id="IPR001958">
    <property type="entry name" value="Tet-R_TetA/multi-R_MdtG-like"/>
</dbReference>
<dbReference type="GO" id="GO:0005886">
    <property type="term" value="C:plasma membrane"/>
    <property type="evidence" value="ECO:0007669"/>
    <property type="project" value="UniProtKB-SubCell"/>
</dbReference>
<dbReference type="Proteomes" id="UP000262477">
    <property type="component" value="Unassembled WGS sequence"/>
</dbReference>